<gene>
    <name evidence="2" type="ORF">C8N46_103136</name>
</gene>
<feature type="transmembrane region" description="Helical" evidence="1">
    <location>
        <begin position="163"/>
        <end position="186"/>
    </location>
</feature>
<feature type="transmembrane region" description="Helical" evidence="1">
    <location>
        <begin position="222"/>
        <end position="249"/>
    </location>
</feature>
<keyword evidence="1" id="KW-0812">Transmembrane</keyword>
<comment type="caution">
    <text evidence="2">The sequence shown here is derived from an EMBL/GenBank/DDBJ whole genome shotgun (WGS) entry which is preliminary data.</text>
</comment>
<dbReference type="PANTHER" id="PTHR35337:SF1">
    <property type="entry name" value="SLR1478 PROTEIN"/>
    <property type="match status" value="1"/>
</dbReference>
<name>A0A2T6C146_9FLAO</name>
<evidence type="ECO:0000313" key="2">
    <source>
        <dbReference type="EMBL" id="PTX62038.1"/>
    </source>
</evidence>
<dbReference type="PANTHER" id="PTHR35337">
    <property type="entry name" value="SLR1478 PROTEIN"/>
    <property type="match status" value="1"/>
</dbReference>
<dbReference type="Pfam" id="PF01944">
    <property type="entry name" value="SpoIIM"/>
    <property type="match status" value="1"/>
</dbReference>
<sequence>MYYFSVSMREVAFIKQNKEKWLNFEKTIYNNQFKNPDELSSLYIQLMNDLSYAQTYYPKSKTISYLNQLAAAAFQRIYRTKRTKTNRIVEFWKTEVPLIVYEYRRYIMYAFIIFGVFITIGAVSAAYDDLFVRFILGDGYVNETLENIQSGDPVAIYKNGSNWGSFIGITFNNLRVGMLCFILGVFGGIGTGYILLVNGTMLGAFQYFFYQQGVLWESVRGIWIHGAMEIFAIFIEGAAGFILGASILFPKTYSRMASFKIGLKTGIKILISTFPFTFAAGVLEGYVTRYSNIMPNWLSVGIILITLGIISYYYLIYPHIVHKKLKTHVATI</sequence>
<protein>
    <submittedName>
        <fullName evidence="2">Putative membrane protein SpoIIM required for sporulation</fullName>
    </submittedName>
</protein>
<evidence type="ECO:0000256" key="1">
    <source>
        <dbReference type="SAM" id="Phobius"/>
    </source>
</evidence>
<keyword evidence="1" id="KW-1133">Transmembrane helix</keyword>
<organism evidence="2 3">
    <name type="scientific">Kordia periserrulae</name>
    <dbReference type="NCBI Taxonomy" id="701523"/>
    <lineage>
        <taxon>Bacteria</taxon>
        <taxon>Pseudomonadati</taxon>
        <taxon>Bacteroidota</taxon>
        <taxon>Flavobacteriia</taxon>
        <taxon>Flavobacteriales</taxon>
        <taxon>Flavobacteriaceae</taxon>
        <taxon>Kordia</taxon>
    </lineage>
</organism>
<proteinExistence type="predicted"/>
<feature type="transmembrane region" description="Helical" evidence="1">
    <location>
        <begin position="269"/>
        <end position="287"/>
    </location>
</feature>
<dbReference type="EMBL" id="QBKT01000003">
    <property type="protein sequence ID" value="PTX62038.1"/>
    <property type="molecule type" value="Genomic_DNA"/>
</dbReference>
<feature type="transmembrane region" description="Helical" evidence="1">
    <location>
        <begin position="106"/>
        <end position="127"/>
    </location>
</feature>
<feature type="transmembrane region" description="Helical" evidence="1">
    <location>
        <begin position="293"/>
        <end position="316"/>
    </location>
</feature>
<feature type="transmembrane region" description="Helical" evidence="1">
    <location>
        <begin position="193"/>
        <end position="210"/>
    </location>
</feature>
<dbReference type="AlphaFoldDB" id="A0A2T6C146"/>
<keyword evidence="1" id="KW-0472">Membrane</keyword>
<evidence type="ECO:0000313" key="3">
    <source>
        <dbReference type="Proteomes" id="UP000244090"/>
    </source>
</evidence>
<dbReference type="Proteomes" id="UP000244090">
    <property type="component" value="Unassembled WGS sequence"/>
</dbReference>
<reference evidence="2 3" key="1">
    <citation type="submission" date="2018-04" db="EMBL/GenBank/DDBJ databases">
        <title>Genomic Encyclopedia of Archaeal and Bacterial Type Strains, Phase II (KMG-II): from individual species to whole genera.</title>
        <authorList>
            <person name="Goeker M."/>
        </authorList>
    </citation>
    <scope>NUCLEOTIDE SEQUENCE [LARGE SCALE GENOMIC DNA]</scope>
    <source>
        <strain evidence="2 3">DSM 25731</strain>
    </source>
</reference>
<accession>A0A2T6C146</accession>
<keyword evidence="3" id="KW-1185">Reference proteome</keyword>
<dbReference type="InterPro" id="IPR002798">
    <property type="entry name" value="SpoIIM-like"/>
</dbReference>